<dbReference type="Gene3D" id="3.20.20.450">
    <property type="entry name" value="EAL domain"/>
    <property type="match status" value="1"/>
</dbReference>
<keyword evidence="2" id="KW-1185">Reference proteome</keyword>
<dbReference type="Pfam" id="PF00563">
    <property type="entry name" value="EAL"/>
    <property type="match status" value="1"/>
</dbReference>
<dbReference type="CDD" id="cd01949">
    <property type="entry name" value="GGDEF"/>
    <property type="match status" value="1"/>
</dbReference>
<dbReference type="Proteomes" id="UP000234752">
    <property type="component" value="Chromosome eg_1"/>
</dbReference>
<dbReference type="SMART" id="SM00052">
    <property type="entry name" value="EAL"/>
    <property type="match status" value="1"/>
</dbReference>
<dbReference type="Gene3D" id="3.30.450.40">
    <property type="match status" value="1"/>
</dbReference>
<dbReference type="InterPro" id="IPR016132">
    <property type="entry name" value="Phyto_chromo_attachment"/>
</dbReference>
<dbReference type="Pfam" id="PF08446">
    <property type="entry name" value="PAS_2"/>
    <property type="match status" value="1"/>
</dbReference>
<dbReference type="PANTHER" id="PTHR33121">
    <property type="entry name" value="CYCLIC DI-GMP PHOSPHODIESTERASE PDEF"/>
    <property type="match status" value="1"/>
</dbReference>
<dbReference type="PANTHER" id="PTHR33121:SF70">
    <property type="entry name" value="SIGNALING PROTEIN YKOW"/>
    <property type="match status" value="1"/>
</dbReference>
<dbReference type="InterPro" id="IPR029787">
    <property type="entry name" value="Nucleotide_cyclase"/>
</dbReference>
<dbReference type="GO" id="GO:0006355">
    <property type="term" value="P:regulation of DNA-templated transcription"/>
    <property type="evidence" value="ECO:0007669"/>
    <property type="project" value="InterPro"/>
</dbReference>
<dbReference type="InterPro" id="IPR043150">
    <property type="entry name" value="Phytochrome_PHY_sf"/>
</dbReference>
<dbReference type="InterPro" id="IPR000014">
    <property type="entry name" value="PAS"/>
</dbReference>
<dbReference type="Pfam" id="PF00990">
    <property type="entry name" value="GGDEF"/>
    <property type="match status" value="1"/>
</dbReference>
<dbReference type="PROSITE" id="PS50883">
    <property type="entry name" value="EAL"/>
    <property type="match status" value="1"/>
</dbReference>
<evidence type="ECO:0000313" key="2">
    <source>
        <dbReference type="Proteomes" id="UP000234752"/>
    </source>
</evidence>
<dbReference type="SUPFAM" id="SSF55785">
    <property type="entry name" value="PYP-like sensor domain (PAS domain)"/>
    <property type="match status" value="1"/>
</dbReference>
<accession>A0A2K9NCV8</accession>
<dbReference type="InterPro" id="IPR003018">
    <property type="entry name" value="GAF"/>
</dbReference>
<dbReference type="InterPro" id="IPR000160">
    <property type="entry name" value="GGDEF_dom"/>
</dbReference>
<dbReference type="Pfam" id="PF01590">
    <property type="entry name" value="GAF"/>
    <property type="match status" value="1"/>
</dbReference>
<evidence type="ECO:0000313" key="1">
    <source>
        <dbReference type="EMBL" id="AUN30934.1"/>
    </source>
</evidence>
<dbReference type="SUPFAM" id="SSF55781">
    <property type="entry name" value="GAF domain-like"/>
    <property type="match status" value="1"/>
</dbReference>
<dbReference type="SUPFAM" id="SSF141868">
    <property type="entry name" value="EAL domain-like"/>
    <property type="match status" value="1"/>
</dbReference>
<dbReference type="Gene3D" id="3.30.70.270">
    <property type="match status" value="1"/>
</dbReference>
<protein>
    <submittedName>
        <fullName evidence="1">Uncharacterized protein</fullName>
    </submittedName>
</protein>
<dbReference type="InterPro" id="IPR043128">
    <property type="entry name" value="Rev_trsase/Diguanyl_cyclase"/>
</dbReference>
<dbReference type="InterPro" id="IPR001633">
    <property type="entry name" value="EAL_dom"/>
</dbReference>
<dbReference type="CDD" id="cd01948">
    <property type="entry name" value="EAL"/>
    <property type="match status" value="1"/>
</dbReference>
<dbReference type="PROSITE" id="PS50887">
    <property type="entry name" value="GGDEF"/>
    <property type="match status" value="1"/>
</dbReference>
<dbReference type="InterPro" id="IPR035919">
    <property type="entry name" value="EAL_sf"/>
</dbReference>
<dbReference type="PROSITE" id="PS50046">
    <property type="entry name" value="PHYTOCHROME_2"/>
    <property type="match status" value="1"/>
</dbReference>
<dbReference type="InterPro" id="IPR029016">
    <property type="entry name" value="GAF-like_dom_sf"/>
</dbReference>
<dbReference type="AlphaFoldDB" id="A0A2K9NCV8"/>
<dbReference type="SMART" id="SM00267">
    <property type="entry name" value="GGDEF"/>
    <property type="match status" value="1"/>
</dbReference>
<dbReference type="NCBIfam" id="TIGR00254">
    <property type="entry name" value="GGDEF"/>
    <property type="match status" value="1"/>
</dbReference>
<dbReference type="KEGG" id="ncb:C0V82_12290"/>
<gene>
    <name evidence="1" type="ORF">C0V82_12290</name>
</gene>
<dbReference type="GO" id="GO:0071111">
    <property type="term" value="F:cyclic-guanylate-specific phosphodiesterase activity"/>
    <property type="evidence" value="ECO:0007669"/>
    <property type="project" value="InterPro"/>
</dbReference>
<reference evidence="1 2" key="1">
    <citation type="submission" date="2017-12" db="EMBL/GenBank/DDBJ databases">
        <title>Genomes of bacteria within cyanobacterial aggregates.</title>
        <authorList>
            <person name="Cai H."/>
        </authorList>
    </citation>
    <scope>NUCLEOTIDE SEQUENCE [LARGE SCALE GENOMIC DNA]</scope>
    <source>
        <strain evidence="1 2">TH16</strain>
    </source>
</reference>
<proteinExistence type="predicted"/>
<dbReference type="PROSITE" id="PS50112">
    <property type="entry name" value="PAS"/>
    <property type="match status" value="1"/>
</dbReference>
<organism evidence="1 2">
    <name type="scientific">Niveispirillum cyanobacteriorum</name>
    <dbReference type="NCBI Taxonomy" id="1612173"/>
    <lineage>
        <taxon>Bacteria</taxon>
        <taxon>Pseudomonadati</taxon>
        <taxon>Pseudomonadota</taxon>
        <taxon>Alphaproteobacteria</taxon>
        <taxon>Rhodospirillales</taxon>
        <taxon>Azospirillaceae</taxon>
        <taxon>Niveispirillum</taxon>
    </lineage>
</organism>
<dbReference type="EMBL" id="CP025611">
    <property type="protein sequence ID" value="AUN30934.1"/>
    <property type="molecule type" value="Genomic_DNA"/>
</dbReference>
<name>A0A2K9NCV8_9PROT</name>
<dbReference type="OrthoDB" id="7251575at2"/>
<dbReference type="Gene3D" id="3.30.450.20">
    <property type="entry name" value="PAS domain"/>
    <property type="match status" value="1"/>
</dbReference>
<dbReference type="RefSeq" id="WP_102112600.1">
    <property type="nucleotide sequence ID" value="NZ_BMGN01000008.1"/>
</dbReference>
<dbReference type="InterPro" id="IPR013654">
    <property type="entry name" value="PAS_2"/>
</dbReference>
<sequence length="906" mass="97011">MLVPPVHGWHAPQSLIAAGGDASGERLDLVQPHGWLMVLDTGGRRLLQAGANLPALLGISVEQALGRTVTDLLGPIAARALDRAIAQAGADAIGPVPLRVDRGGQKLRLIAHGHWDAGGLVLEMEPATPLGDAGMINAGFGAAIRRYRHIGDIGDLAQSVVQDLRRLTGYDRALFVRMVDQGPVQVLATATAAGADAGADIGFVPLRPLETSLLELNRARVVFDMQAEPVPLVPAVNPQTGVPVDLSRASLRHPTRLFQGHAMRRDVRGVLAVTLLVGGRLWGYLWCESNDAYAVSPSIRALCEALGEIVAAQVAALDERAAVAARTVAARGLTRLGRLLRQGVQLTDGLIAAYSVIKEVLPHNAALAGIEGSHWASHDLEPLSHWQEQLGLEGASRREGIVWRGPVLGIDVPDGIVVLLRTAGQGWSHGELEVAQELHHLLAERQAEIYRRRTEQQLHVMANFDRVTGLPNRTHLLHALQQALGVETDIAVTVIGLDRFRALKATLGEADAHALLAAVGRRLRDCVPADDLLGRIDTGEFAVLSFDPEAGRVDDLAHAVRDALRAPLSVSGREMFVTASLGVVPSAEGGGDAAALLRDAEIASAEAEAAGGGGRRVFDAAMRARLTERHVIYDKLRQAIYFSNGVRPVFQPIVRLADGELAGFEALARWTDAEHGPIPPTTFVAVAEETGLIVPLGNHILVQSCRQIAKWNRGRADNPLYVSVNLSPYQLDPSRLDIVRWVTGVLEMTECRPEWLRLEITESGLIGQGGEAIAILKGLRDLGIGLAIDDFGTGYSSLAYLQNLPVDTIKIDRSFVTAMSRDDKGKALVSAILHIAGIMEFGVVAEGVETEGQEALLRQMGCDRAQGYLFAKPLEADMATALVHHAIAMPGNAVADLRTLRAGRWG</sequence>
<dbReference type="Gene3D" id="3.30.450.270">
    <property type="match status" value="1"/>
</dbReference>
<dbReference type="InterPro" id="IPR050706">
    <property type="entry name" value="Cyclic-di-GMP_PDE-like"/>
</dbReference>
<dbReference type="SMART" id="SM00065">
    <property type="entry name" value="GAF"/>
    <property type="match status" value="1"/>
</dbReference>
<dbReference type="InterPro" id="IPR035965">
    <property type="entry name" value="PAS-like_dom_sf"/>
</dbReference>
<dbReference type="SUPFAM" id="SSF55073">
    <property type="entry name" value="Nucleotide cyclase"/>
    <property type="match status" value="1"/>
</dbReference>